<dbReference type="EMBL" id="GGEC01000142">
    <property type="protein sequence ID" value="MBW80625.1"/>
    <property type="molecule type" value="Transcribed_RNA"/>
</dbReference>
<dbReference type="AlphaFoldDB" id="A0A2P2IHE3"/>
<organism evidence="1">
    <name type="scientific">Rhizophora mucronata</name>
    <name type="common">Asiatic mangrove</name>
    <dbReference type="NCBI Taxonomy" id="61149"/>
    <lineage>
        <taxon>Eukaryota</taxon>
        <taxon>Viridiplantae</taxon>
        <taxon>Streptophyta</taxon>
        <taxon>Embryophyta</taxon>
        <taxon>Tracheophyta</taxon>
        <taxon>Spermatophyta</taxon>
        <taxon>Magnoliopsida</taxon>
        <taxon>eudicotyledons</taxon>
        <taxon>Gunneridae</taxon>
        <taxon>Pentapetalae</taxon>
        <taxon>rosids</taxon>
        <taxon>fabids</taxon>
        <taxon>Malpighiales</taxon>
        <taxon>Rhizophoraceae</taxon>
        <taxon>Rhizophora</taxon>
    </lineage>
</organism>
<name>A0A2P2IHE3_RHIMU</name>
<proteinExistence type="predicted"/>
<evidence type="ECO:0000313" key="1">
    <source>
        <dbReference type="EMBL" id="MBW80625.1"/>
    </source>
</evidence>
<protein>
    <submittedName>
        <fullName evidence="1">Uncharacterized protein</fullName>
    </submittedName>
</protein>
<sequence>MVQPCDIESDQRWSVV</sequence>
<reference evidence="1" key="1">
    <citation type="submission" date="2018-02" db="EMBL/GenBank/DDBJ databases">
        <title>Rhizophora mucronata_Transcriptome.</title>
        <authorList>
            <person name="Meera S.P."/>
            <person name="Sreeshan A."/>
            <person name="Augustine A."/>
        </authorList>
    </citation>
    <scope>NUCLEOTIDE SEQUENCE</scope>
    <source>
        <tissue evidence="1">Leaf</tissue>
    </source>
</reference>
<accession>A0A2P2IHE3</accession>